<accession>A0A6C0CTG3</accession>
<feature type="transmembrane region" description="Helical" evidence="1">
    <location>
        <begin position="21"/>
        <end position="40"/>
    </location>
</feature>
<proteinExistence type="predicted"/>
<evidence type="ECO:0000313" key="2">
    <source>
        <dbReference type="EMBL" id="QHT06979.1"/>
    </source>
</evidence>
<name>A0A6C0CTG3_9ZZZZ</name>
<keyword evidence="1" id="KW-1133">Transmembrane helix</keyword>
<reference evidence="2" key="1">
    <citation type="journal article" date="2020" name="Nature">
        <title>Giant virus diversity and host interactions through global metagenomics.</title>
        <authorList>
            <person name="Schulz F."/>
            <person name="Roux S."/>
            <person name="Paez-Espino D."/>
            <person name="Jungbluth S."/>
            <person name="Walsh D.A."/>
            <person name="Denef V.J."/>
            <person name="McMahon K.D."/>
            <person name="Konstantinidis K.T."/>
            <person name="Eloe-Fadrosh E.A."/>
            <person name="Kyrpides N.C."/>
            <person name="Woyke T."/>
        </authorList>
    </citation>
    <scope>NUCLEOTIDE SEQUENCE</scope>
    <source>
        <strain evidence="2">GVMAG-M-3300021962-46</strain>
    </source>
</reference>
<organism evidence="2">
    <name type="scientific">viral metagenome</name>
    <dbReference type="NCBI Taxonomy" id="1070528"/>
    <lineage>
        <taxon>unclassified sequences</taxon>
        <taxon>metagenomes</taxon>
        <taxon>organismal metagenomes</taxon>
    </lineage>
</organism>
<keyword evidence="1" id="KW-0472">Membrane</keyword>
<protein>
    <submittedName>
        <fullName evidence="2">Uncharacterized protein</fullName>
    </submittedName>
</protein>
<sequence length="104" mass="12229">MARTCGILTLTSVLYHGTQHLFFKTIDIFYAHGVAVVYTWTSIKKYVKYRRLYDIFILSGVGTSIYIFYDKSCNKDEPYQDHWHMVMHFISQGAWILHALDSKI</sequence>
<dbReference type="AlphaFoldDB" id="A0A6C0CTG3"/>
<evidence type="ECO:0000256" key="1">
    <source>
        <dbReference type="SAM" id="Phobius"/>
    </source>
</evidence>
<dbReference type="EMBL" id="MN739479">
    <property type="protein sequence ID" value="QHT06979.1"/>
    <property type="molecule type" value="Genomic_DNA"/>
</dbReference>
<keyword evidence="1" id="KW-0812">Transmembrane</keyword>
<feature type="transmembrane region" description="Helical" evidence="1">
    <location>
        <begin position="52"/>
        <end position="69"/>
    </location>
</feature>